<dbReference type="AlphaFoldDB" id="A0AAN4ZUV3"/>
<feature type="transmembrane region" description="Helical" evidence="5">
    <location>
        <begin position="217"/>
        <end position="235"/>
    </location>
</feature>
<name>A0AAN4ZUV3_9BILA</name>
<evidence type="ECO:0000256" key="1">
    <source>
        <dbReference type="ARBA" id="ARBA00004370"/>
    </source>
</evidence>
<evidence type="ECO:0000259" key="6">
    <source>
        <dbReference type="PROSITE" id="PS50262"/>
    </source>
</evidence>
<gene>
    <name evidence="7" type="ORF">PMAYCL1PPCAC_14040</name>
</gene>
<dbReference type="Pfam" id="PF04789">
    <property type="entry name" value="DUF621"/>
    <property type="match status" value="1"/>
</dbReference>
<organism evidence="7 8">
    <name type="scientific">Pristionchus mayeri</name>
    <dbReference type="NCBI Taxonomy" id="1317129"/>
    <lineage>
        <taxon>Eukaryota</taxon>
        <taxon>Metazoa</taxon>
        <taxon>Ecdysozoa</taxon>
        <taxon>Nematoda</taxon>
        <taxon>Chromadorea</taxon>
        <taxon>Rhabditida</taxon>
        <taxon>Rhabditina</taxon>
        <taxon>Diplogasteromorpha</taxon>
        <taxon>Diplogasteroidea</taxon>
        <taxon>Neodiplogasteridae</taxon>
        <taxon>Pristionchus</taxon>
    </lineage>
</organism>
<dbReference type="PANTHER" id="PTHR22718:SF25">
    <property type="entry name" value="G-PROTEIN COUPLED RECEPTORS FAMILY 1 PROFILE DOMAIN-CONTAINING PROTEIN"/>
    <property type="match status" value="1"/>
</dbReference>
<keyword evidence="4 5" id="KW-0472">Membrane</keyword>
<dbReference type="InterPro" id="IPR017452">
    <property type="entry name" value="GPCR_Rhodpsn_7TM"/>
</dbReference>
<dbReference type="Proteomes" id="UP001328107">
    <property type="component" value="Unassembled WGS sequence"/>
</dbReference>
<dbReference type="PANTHER" id="PTHR22718">
    <property type="entry name" value="SERPENTINE RECEPTOR, CLASS X"/>
    <property type="match status" value="1"/>
</dbReference>
<dbReference type="GO" id="GO:0016020">
    <property type="term" value="C:membrane"/>
    <property type="evidence" value="ECO:0007669"/>
    <property type="project" value="UniProtKB-SubCell"/>
</dbReference>
<evidence type="ECO:0000256" key="4">
    <source>
        <dbReference type="ARBA" id="ARBA00023136"/>
    </source>
</evidence>
<accession>A0AAN4ZUV3</accession>
<dbReference type="Gene3D" id="1.20.1070.10">
    <property type="entry name" value="Rhodopsin 7-helix transmembrane proteins"/>
    <property type="match status" value="1"/>
</dbReference>
<sequence>MVFTTLKSIVELVFILPYYMMKSEPITKGFRFFTTQYEFLIFNLSVFADYGILFFSVLIAVNRFFVVIRKTGGSMSTRWTTFLSCLFVWACSIVIPLIFYLCKCQYEYSDDLKTYYNKCDAPPGLSIILLCLLYLSYICCIVVVLLYSGIFLYLRRKRGQNMANSKSSKQSTAEMKLLKQSVVVFLLYAASILSVLILSFIPAQSISISQLSYTENILNLLIAAIYPICILAMSGDMKSVLIAKLSPSKSKSVVVSMVSLNNVRNSVGNNNVVHSSH</sequence>
<evidence type="ECO:0000256" key="2">
    <source>
        <dbReference type="ARBA" id="ARBA00022692"/>
    </source>
</evidence>
<feature type="transmembrane region" description="Helical" evidence="5">
    <location>
        <begin position="121"/>
        <end position="154"/>
    </location>
</feature>
<comment type="caution">
    <text evidence="7">The sequence shown here is derived from an EMBL/GenBank/DDBJ whole genome shotgun (WGS) entry which is preliminary data.</text>
</comment>
<dbReference type="InterPro" id="IPR006874">
    <property type="entry name" value="DUF621"/>
</dbReference>
<evidence type="ECO:0000313" key="8">
    <source>
        <dbReference type="Proteomes" id="UP001328107"/>
    </source>
</evidence>
<feature type="non-terminal residue" evidence="7">
    <location>
        <position position="277"/>
    </location>
</feature>
<proteinExistence type="predicted"/>
<feature type="transmembrane region" description="Helical" evidence="5">
    <location>
        <begin position="182"/>
        <end position="205"/>
    </location>
</feature>
<reference evidence="8" key="1">
    <citation type="submission" date="2022-10" db="EMBL/GenBank/DDBJ databases">
        <title>Genome assembly of Pristionchus species.</title>
        <authorList>
            <person name="Yoshida K."/>
            <person name="Sommer R.J."/>
        </authorList>
    </citation>
    <scope>NUCLEOTIDE SEQUENCE [LARGE SCALE GENOMIC DNA]</scope>
    <source>
        <strain evidence="8">RS5460</strain>
    </source>
</reference>
<dbReference type="EMBL" id="BTRK01000003">
    <property type="protein sequence ID" value="GMR43845.1"/>
    <property type="molecule type" value="Genomic_DNA"/>
</dbReference>
<evidence type="ECO:0000256" key="5">
    <source>
        <dbReference type="SAM" id="Phobius"/>
    </source>
</evidence>
<evidence type="ECO:0000256" key="3">
    <source>
        <dbReference type="ARBA" id="ARBA00022989"/>
    </source>
</evidence>
<keyword evidence="8" id="KW-1185">Reference proteome</keyword>
<evidence type="ECO:0000313" key="7">
    <source>
        <dbReference type="EMBL" id="GMR43845.1"/>
    </source>
</evidence>
<feature type="transmembrane region" description="Helical" evidence="5">
    <location>
        <begin position="82"/>
        <end position="101"/>
    </location>
</feature>
<dbReference type="PROSITE" id="PS50262">
    <property type="entry name" value="G_PROTEIN_RECEP_F1_2"/>
    <property type="match status" value="1"/>
</dbReference>
<feature type="transmembrane region" description="Helical" evidence="5">
    <location>
        <begin position="39"/>
        <end position="61"/>
    </location>
</feature>
<comment type="subcellular location">
    <subcellularLocation>
        <location evidence="1">Membrane</location>
    </subcellularLocation>
</comment>
<protein>
    <recommendedName>
        <fullName evidence="6">G-protein coupled receptors family 1 profile domain-containing protein</fullName>
    </recommendedName>
</protein>
<dbReference type="CDD" id="cd00637">
    <property type="entry name" value="7tm_classA_rhodopsin-like"/>
    <property type="match status" value="1"/>
</dbReference>
<keyword evidence="3 5" id="KW-1133">Transmembrane helix</keyword>
<feature type="domain" description="G-protein coupled receptors family 1 profile" evidence="6">
    <location>
        <begin position="1"/>
        <end position="230"/>
    </location>
</feature>
<keyword evidence="2 5" id="KW-0812">Transmembrane</keyword>
<dbReference type="SUPFAM" id="SSF81321">
    <property type="entry name" value="Family A G protein-coupled receptor-like"/>
    <property type="match status" value="1"/>
</dbReference>